<keyword evidence="5" id="KW-1185">Reference proteome</keyword>
<proteinExistence type="predicted"/>
<dbReference type="GO" id="GO:0016301">
    <property type="term" value="F:kinase activity"/>
    <property type="evidence" value="ECO:0007669"/>
    <property type="project" value="InterPro"/>
</dbReference>
<keyword evidence="1" id="KW-0547">Nucleotide-binding</keyword>
<reference evidence="5" key="1">
    <citation type="submission" date="2016-10" db="EMBL/GenBank/DDBJ databases">
        <authorList>
            <person name="Varghese N."/>
            <person name="Submissions S."/>
        </authorList>
    </citation>
    <scope>NUCLEOTIDE SEQUENCE [LARGE SCALE GENOMIC DNA]</scope>
    <source>
        <strain evidence="5">DSM 17044</strain>
    </source>
</reference>
<evidence type="ECO:0000259" key="3">
    <source>
        <dbReference type="Pfam" id="PF06414"/>
    </source>
</evidence>
<keyword evidence="2" id="KW-0067">ATP-binding</keyword>
<dbReference type="Gene3D" id="3.40.50.300">
    <property type="entry name" value="P-loop containing nucleotide triphosphate hydrolases"/>
    <property type="match status" value="1"/>
</dbReference>
<dbReference type="RefSeq" id="WP_075006559.1">
    <property type="nucleotide sequence ID" value="NZ_FOAP01000005.1"/>
</dbReference>
<feature type="domain" description="Zeta toxin" evidence="3">
    <location>
        <begin position="3"/>
        <end position="161"/>
    </location>
</feature>
<dbReference type="GO" id="GO:0005524">
    <property type="term" value="F:ATP binding"/>
    <property type="evidence" value="ECO:0007669"/>
    <property type="project" value="UniProtKB-KW"/>
</dbReference>
<gene>
    <name evidence="4" type="ORF">SAMN05444354_105240</name>
</gene>
<evidence type="ECO:0000256" key="1">
    <source>
        <dbReference type="ARBA" id="ARBA00022741"/>
    </source>
</evidence>
<dbReference type="PANTHER" id="PTHR39206:SF1">
    <property type="entry name" value="SLL8004 PROTEIN"/>
    <property type="match status" value="1"/>
</dbReference>
<dbReference type="PANTHER" id="PTHR39206">
    <property type="entry name" value="SLL8004 PROTEIN"/>
    <property type="match status" value="1"/>
</dbReference>
<dbReference type="SUPFAM" id="SSF52540">
    <property type="entry name" value="P-loop containing nucleoside triphosphate hydrolases"/>
    <property type="match status" value="1"/>
</dbReference>
<accession>A0A1H7PBQ1</accession>
<organism evidence="4 5">
    <name type="scientific">Stigmatella aurantiaca</name>
    <dbReference type="NCBI Taxonomy" id="41"/>
    <lineage>
        <taxon>Bacteria</taxon>
        <taxon>Pseudomonadati</taxon>
        <taxon>Myxococcota</taxon>
        <taxon>Myxococcia</taxon>
        <taxon>Myxococcales</taxon>
        <taxon>Cystobacterineae</taxon>
        <taxon>Archangiaceae</taxon>
        <taxon>Stigmatella</taxon>
    </lineage>
</organism>
<dbReference type="Pfam" id="PF06414">
    <property type="entry name" value="Zeta_toxin"/>
    <property type="match status" value="1"/>
</dbReference>
<evidence type="ECO:0000313" key="5">
    <source>
        <dbReference type="Proteomes" id="UP000182719"/>
    </source>
</evidence>
<dbReference type="EMBL" id="FOAP01000005">
    <property type="protein sequence ID" value="SEL33230.1"/>
    <property type="molecule type" value="Genomic_DNA"/>
</dbReference>
<dbReference type="InterPro" id="IPR010488">
    <property type="entry name" value="Zeta_toxin_domain"/>
</dbReference>
<dbReference type="InterPro" id="IPR027417">
    <property type="entry name" value="P-loop_NTPase"/>
</dbReference>
<evidence type="ECO:0000256" key="2">
    <source>
        <dbReference type="ARBA" id="ARBA00022840"/>
    </source>
</evidence>
<dbReference type="Proteomes" id="UP000182719">
    <property type="component" value="Unassembled WGS sequence"/>
</dbReference>
<dbReference type="AlphaFoldDB" id="A0A1H7PBQ1"/>
<name>A0A1H7PBQ1_STIAU</name>
<protein>
    <submittedName>
        <fullName evidence="4">Predicted ABC-type ATPase</fullName>
    </submittedName>
</protein>
<sequence>MSAQPQLVVLAGPNGAGKSTFFERRLRATGLRFVNADILARAIAPEDPASASYAAAKAADAERRELVKMGMSFCMETVFSDPAGDKLAFLREAMADGYRVVLLFIGLESPELSQARVISRVASGGHDVPDEKLFSRFPRTLENLAQAARFADETRLYDNSDARHPYRLLGRLERGRSLERFPPVPTWAAAVLDAPEPK</sequence>
<evidence type="ECO:0000313" key="4">
    <source>
        <dbReference type="EMBL" id="SEL33230.1"/>
    </source>
</evidence>